<dbReference type="InterPro" id="IPR012337">
    <property type="entry name" value="RNaseH-like_sf"/>
</dbReference>
<dbReference type="Pfam" id="PF01609">
    <property type="entry name" value="DDE_Tnp_1"/>
    <property type="match status" value="1"/>
</dbReference>
<dbReference type="GO" id="GO:0006313">
    <property type="term" value="P:DNA transposition"/>
    <property type="evidence" value="ECO:0007669"/>
    <property type="project" value="InterPro"/>
</dbReference>
<keyword evidence="3" id="KW-1185">Reference proteome</keyword>
<proteinExistence type="predicted"/>
<comment type="caution">
    <text evidence="2">The sequence shown here is derived from an EMBL/GenBank/DDBJ whole genome shotgun (WGS) entry which is preliminary data.</text>
</comment>
<feature type="domain" description="Transposase IS4-like" evidence="1">
    <location>
        <begin position="2"/>
        <end position="171"/>
    </location>
</feature>
<dbReference type="Gene3D" id="3.90.350.10">
    <property type="entry name" value="Transposase Inhibitor Protein From Tn5, Chain A, domain 1"/>
    <property type="match status" value="1"/>
</dbReference>
<dbReference type="PANTHER" id="PTHR33258:SF1">
    <property type="entry name" value="TRANSPOSASE INSL FOR INSERTION SEQUENCE ELEMENT IS186A-RELATED"/>
    <property type="match status" value="1"/>
</dbReference>
<name>A0A1U7NE46_9FIRM</name>
<organism evidence="2 3">
    <name type="scientific">Ileibacterium valens</name>
    <dbReference type="NCBI Taxonomy" id="1862668"/>
    <lineage>
        <taxon>Bacteria</taxon>
        <taxon>Bacillati</taxon>
        <taxon>Bacillota</taxon>
        <taxon>Erysipelotrichia</taxon>
        <taxon>Erysipelotrichales</taxon>
        <taxon>Erysipelotrichaceae</taxon>
        <taxon>Ileibacterium</taxon>
    </lineage>
</organism>
<sequence length="245" mass="28471">MYFSYELATQINQAGHQFLFRMKPRNCEALLPPGHPLNQEIDIVSSRKLIHSQKTFTKSRPDEYKYVPKGSVSLITPDHPELEFSYRIIIVEIESQNEETGEVVKTIEYLLTNLSEDEFNTEDIKELYHLRWGIEVSFRDLKTVLNAEQVHSRSQNLIEQEIDAAVMVFNLISAIAKCASPRQPGGKYKYQTNRKALAFIVLQFLERKATQKEVIQTIQNEILPIRKNRHFKRVKSSTAKTSTWK</sequence>
<evidence type="ECO:0000313" key="2">
    <source>
        <dbReference type="EMBL" id="OLU37767.1"/>
    </source>
</evidence>
<dbReference type="Proteomes" id="UP000186341">
    <property type="component" value="Unassembled WGS sequence"/>
</dbReference>
<dbReference type="PANTHER" id="PTHR33258">
    <property type="entry name" value="TRANSPOSASE INSL FOR INSERTION SEQUENCE ELEMENT IS186A-RELATED"/>
    <property type="match status" value="1"/>
</dbReference>
<evidence type="ECO:0000313" key="3">
    <source>
        <dbReference type="Proteomes" id="UP000186341"/>
    </source>
</evidence>
<reference evidence="2 3" key="1">
    <citation type="submission" date="2016-11" db="EMBL/GenBank/DDBJ databases">
        <title>Description of two novel members of the family Erysipelotrichaceae: Ileibacterium lipovorans gen. nov., sp. nov. and Dubosiella newyorkensis, gen. nov., sp. nov.</title>
        <authorList>
            <person name="Cox L.M."/>
            <person name="Sohn J."/>
            <person name="Tyrrell K.L."/>
            <person name="Citron D.M."/>
            <person name="Lawson P.A."/>
            <person name="Patel N.B."/>
            <person name="Iizumi T."/>
            <person name="Perez-Perez G.I."/>
            <person name="Goldstein E.J."/>
            <person name="Blaser M.J."/>
        </authorList>
    </citation>
    <scope>NUCLEOTIDE SEQUENCE [LARGE SCALE GENOMIC DNA]</scope>
    <source>
        <strain evidence="2 3">NYU-BL-A3</strain>
    </source>
</reference>
<dbReference type="AlphaFoldDB" id="A0A1U7NE46"/>
<dbReference type="InterPro" id="IPR002559">
    <property type="entry name" value="Transposase_11"/>
</dbReference>
<accession>A0A1U7NE46</accession>
<gene>
    <name evidence="2" type="ORF">BO222_09955</name>
</gene>
<dbReference type="GO" id="GO:0003677">
    <property type="term" value="F:DNA binding"/>
    <property type="evidence" value="ECO:0007669"/>
    <property type="project" value="InterPro"/>
</dbReference>
<evidence type="ECO:0000259" key="1">
    <source>
        <dbReference type="Pfam" id="PF01609"/>
    </source>
</evidence>
<protein>
    <recommendedName>
        <fullName evidence="1">Transposase IS4-like domain-containing protein</fullName>
    </recommendedName>
</protein>
<dbReference type="GO" id="GO:0004803">
    <property type="term" value="F:transposase activity"/>
    <property type="evidence" value="ECO:0007669"/>
    <property type="project" value="InterPro"/>
</dbReference>
<dbReference type="SUPFAM" id="SSF53098">
    <property type="entry name" value="Ribonuclease H-like"/>
    <property type="match status" value="1"/>
</dbReference>
<dbReference type="EMBL" id="MPJW01000190">
    <property type="protein sequence ID" value="OLU37767.1"/>
    <property type="molecule type" value="Genomic_DNA"/>
</dbReference>